<keyword evidence="1" id="KW-1133">Transmembrane helix</keyword>
<protein>
    <recommendedName>
        <fullName evidence="2">DUF7702 domain-containing protein</fullName>
    </recommendedName>
</protein>
<keyword evidence="1" id="KW-0812">Transmembrane</keyword>
<dbReference type="GeneID" id="64603045"/>
<evidence type="ECO:0000256" key="1">
    <source>
        <dbReference type="SAM" id="Phobius"/>
    </source>
</evidence>
<feature type="transmembrane region" description="Helical" evidence="1">
    <location>
        <begin position="181"/>
        <end position="203"/>
    </location>
</feature>
<sequence>MIACDQGPTILVDTADQSDNYHIIFHIQFLEFSSSFLNSRKMALDSQGILAAVTIAIYIPFLFIAIKLVMKYGKSRGDGWILLLAFSIIRLLGGVLLVAAEAITPANISLYTGGYSLESSGLSPLLLCTLGLLHSMFRTPDGSSRYNKQVRLLQLLGMVALLLTMIGTSDDTSSSGNTMRRVGVILFCALYIILVGVCVYVWTQVGFVMRYHKQLLKAVSIALPFLAIRTLYGVLSTFSSSTVSVTGSTESNTSDLAKFNMITGEWQIYLVMDMLMEYAVVIIYAVAGIVLPLNEDYKSANSHQDEYPLITKQDVGLMGLMIPSP</sequence>
<dbReference type="OrthoDB" id="2560628at2759"/>
<dbReference type="InterPro" id="IPR056119">
    <property type="entry name" value="DUF7702"/>
</dbReference>
<feature type="domain" description="DUF7702" evidence="2">
    <location>
        <begin position="46"/>
        <end position="291"/>
    </location>
</feature>
<proteinExistence type="predicted"/>
<evidence type="ECO:0000313" key="3">
    <source>
        <dbReference type="EMBL" id="KAG1798084.1"/>
    </source>
</evidence>
<name>A0A9P7DLV2_9AGAM</name>
<feature type="transmembrane region" description="Helical" evidence="1">
    <location>
        <begin position="49"/>
        <end position="69"/>
    </location>
</feature>
<feature type="transmembrane region" description="Helical" evidence="1">
    <location>
        <begin position="215"/>
        <end position="235"/>
    </location>
</feature>
<feature type="transmembrane region" description="Helical" evidence="1">
    <location>
        <begin position="120"/>
        <end position="137"/>
    </location>
</feature>
<keyword evidence="4" id="KW-1185">Reference proteome</keyword>
<dbReference type="PANTHER" id="PTHR42109:SF2">
    <property type="entry name" value="INTEGRAL MEMBRANE PROTEIN"/>
    <property type="match status" value="1"/>
</dbReference>
<accession>A0A9P7DLV2</accession>
<organism evidence="3 4">
    <name type="scientific">Suillus plorans</name>
    <dbReference type="NCBI Taxonomy" id="116603"/>
    <lineage>
        <taxon>Eukaryota</taxon>
        <taxon>Fungi</taxon>
        <taxon>Dikarya</taxon>
        <taxon>Basidiomycota</taxon>
        <taxon>Agaricomycotina</taxon>
        <taxon>Agaricomycetes</taxon>
        <taxon>Agaricomycetidae</taxon>
        <taxon>Boletales</taxon>
        <taxon>Suillineae</taxon>
        <taxon>Suillaceae</taxon>
        <taxon>Suillus</taxon>
    </lineage>
</organism>
<dbReference type="AlphaFoldDB" id="A0A9P7DLV2"/>
<dbReference type="PANTHER" id="PTHR42109">
    <property type="entry name" value="UNPLACED GENOMIC SCAFFOLD UM_SCAF_CONTIG_1.265, WHOLE GENOME SHOTGUN SEQUENCE"/>
    <property type="match status" value="1"/>
</dbReference>
<feature type="transmembrane region" description="Helical" evidence="1">
    <location>
        <begin position="81"/>
        <end position="100"/>
    </location>
</feature>
<dbReference type="RefSeq" id="XP_041162895.1">
    <property type="nucleotide sequence ID" value="XM_041309281.1"/>
</dbReference>
<reference evidence="3" key="1">
    <citation type="journal article" date="2020" name="New Phytol.">
        <title>Comparative genomics reveals dynamic genome evolution in host specialist ectomycorrhizal fungi.</title>
        <authorList>
            <person name="Lofgren L.A."/>
            <person name="Nguyen N.H."/>
            <person name="Vilgalys R."/>
            <person name="Ruytinx J."/>
            <person name="Liao H.L."/>
            <person name="Branco S."/>
            <person name="Kuo A."/>
            <person name="LaButti K."/>
            <person name="Lipzen A."/>
            <person name="Andreopoulos W."/>
            <person name="Pangilinan J."/>
            <person name="Riley R."/>
            <person name="Hundley H."/>
            <person name="Na H."/>
            <person name="Barry K."/>
            <person name="Grigoriev I.V."/>
            <person name="Stajich J.E."/>
            <person name="Kennedy P.G."/>
        </authorList>
    </citation>
    <scope>NUCLEOTIDE SEQUENCE</scope>
    <source>
        <strain evidence="3">S12</strain>
    </source>
</reference>
<evidence type="ECO:0000259" key="2">
    <source>
        <dbReference type="Pfam" id="PF24800"/>
    </source>
</evidence>
<feature type="transmembrane region" description="Helical" evidence="1">
    <location>
        <begin position="149"/>
        <end position="169"/>
    </location>
</feature>
<comment type="caution">
    <text evidence="3">The sequence shown here is derived from an EMBL/GenBank/DDBJ whole genome shotgun (WGS) entry which is preliminary data.</text>
</comment>
<evidence type="ECO:0000313" key="4">
    <source>
        <dbReference type="Proteomes" id="UP000719766"/>
    </source>
</evidence>
<feature type="transmembrane region" description="Helical" evidence="1">
    <location>
        <begin position="268"/>
        <end position="293"/>
    </location>
</feature>
<keyword evidence="1" id="KW-0472">Membrane</keyword>
<dbReference type="EMBL" id="JABBWE010000014">
    <property type="protein sequence ID" value="KAG1798084.1"/>
    <property type="molecule type" value="Genomic_DNA"/>
</dbReference>
<gene>
    <name evidence="3" type="ORF">HD556DRAFT_1525683</name>
</gene>
<dbReference type="Pfam" id="PF24800">
    <property type="entry name" value="DUF7702"/>
    <property type="match status" value="1"/>
</dbReference>
<dbReference type="Proteomes" id="UP000719766">
    <property type="component" value="Unassembled WGS sequence"/>
</dbReference>